<dbReference type="InterPro" id="IPR003347">
    <property type="entry name" value="JmjC_dom"/>
</dbReference>
<reference evidence="3" key="1">
    <citation type="submission" date="2021-11" db="EMBL/GenBank/DDBJ databases">
        <authorList>
            <consortium name="Genoscope - CEA"/>
            <person name="William W."/>
        </authorList>
    </citation>
    <scope>NUCLEOTIDE SEQUENCE</scope>
</reference>
<dbReference type="AlphaFoldDB" id="A0A8J2T1D9"/>
<dbReference type="InterPro" id="IPR008775">
    <property type="entry name" value="Phytyl_CoA_dOase-like"/>
</dbReference>
<gene>
    <name evidence="3" type="ORF">PECAL_6P02870</name>
</gene>
<feature type="domain" description="JmjC" evidence="2">
    <location>
        <begin position="498"/>
        <end position="654"/>
    </location>
</feature>
<name>A0A8J2T1D9_9STRA</name>
<dbReference type="Pfam" id="PF13621">
    <property type="entry name" value="Cupin_8"/>
    <property type="match status" value="1"/>
</dbReference>
<dbReference type="Proteomes" id="UP000789595">
    <property type="component" value="Unassembled WGS sequence"/>
</dbReference>
<dbReference type="Pfam" id="PF05721">
    <property type="entry name" value="PhyH"/>
    <property type="match status" value="1"/>
</dbReference>
<dbReference type="PANTHER" id="PTHR12461">
    <property type="entry name" value="HYPOXIA-INDUCIBLE FACTOR 1 ALPHA INHIBITOR-RELATED"/>
    <property type="match status" value="1"/>
</dbReference>
<dbReference type="SUPFAM" id="SSF51197">
    <property type="entry name" value="Clavaminate synthase-like"/>
    <property type="match status" value="2"/>
</dbReference>
<dbReference type="SMART" id="SM00558">
    <property type="entry name" value="JmjC"/>
    <property type="match status" value="1"/>
</dbReference>
<sequence>MRPFAVIREALTEAQLEALRGEADALAAEAPPSLENGCVCEPLKDQPEGDWRIDRAAYVAARKRPPAERVLFEVLPRIAEQHLGSSQVVLFNEHYVVKPPCTSVEFRWHADAELQIPGWSPETCPRYVSCWCALDDCDEANGCLVVKHAGEAVPVRCGAGDVVLLADDCVHSSGANASSSARRAYYAQYSSAPIVAGAGPLRLAIPCPPPAPVELPVQRAVLFPELVGRGPPAGAAPAPVAAPAPKPEPPAAPTTAPPPRKRPRLNLRGPDVDDCLRELRAITTQAAVDAPDASLLEAAAANQGNEEAWRLVCDKAYQVLHDPSRHWRDAPIEWRRAYAVAAYYRASLLDDVEEAVRQADLGLMLGDTRHRSQLLELIEALDPEPSTYEGPPWKSPMPNSCARSVSSSQDILRLSAPSISTFKNECFDVSTPAVLEGCIEHWPALQKWSDLGYLDHVAGRRLVPVELGRHYLDEKMNEQLMPLSSFLREYVQRGDAQAYLAQHALLDQIPRLRRDIASHDYCGCGEGDVIQNAWIGYGTISPLHRDKSHNLLAQVVGAKYVRLYAPSESSSLYPVSDGVHRDVSSQIDLDAFSPTNPYKRREALRKFPLFESASYVDLILLKGEVLYIPPGWWHYVEALEYSCSVSSWWGRRRE</sequence>
<dbReference type="OrthoDB" id="47172at2759"/>
<dbReference type="Gene3D" id="2.60.120.620">
    <property type="entry name" value="q2cbj1_9rhob like domain"/>
    <property type="match status" value="2"/>
</dbReference>
<dbReference type="PANTHER" id="PTHR12461:SF105">
    <property type="entry name" value="HYPOXIA-INDUCIBLE FACTOR 1-ALPHA INHIBITOR"/>
    <property type="match status" value="1"/>
</dbReference>
<evidence type="ECO:0000313" key="3">
    <source>
        <dbReference type="EMBL" id="CAH0378691.1"/>
    </source>
</evidence>
<evidence type="ECO:0000256" key="1">
    <source>
        <dbReference type="SAM" id="MobiDB-lite"/>
    </source>
</evidence>
<evidence type="ECO:0000313" key="4">
    <source>
        <dbReference type="Proteomes" id="UP000789595"/>
    </source>
</evidence>
<dbReference type="PROSITE" id="PS51184">
    <property type="entry name" value="JMJC"/>
    <property type="match status" value="1"/>
</dbReference>
<dbReference type="EMBL" id="CAKKNE010000006">
    <property type="protein sequence ID" value="CAH0378691.1"/>
    <property type="molecule type" value="Genomic_DNA"/>
</dbReference>
<evidence type="ECO:0000259" key="2">
    <source>
        <dbReference type="PROSITE" id="PS51184"/>
    </source>
</evidence>
<proteinExistence type="predicted"/>
<feature type="region of interest" description="Disordered" evidence="1">
    <location>
        <begin position="233"/>
        <end position="269"/>
    </location>
</feature>
<organism evidence="3 4">
    <name type="scientific">Pelagomonas calceolata</name>
    <dbReference type="NCBI Taxonomy" id="35677"/>
    <lineage>
        <taxon>Eukaryota</taxon>
        <taxon>Sar</taxon>
        <taxon>Stramenopiles</taxon>
        <taxon>Ochrophyta</taxon>
        <taxon>Pelagophyceae</taxon>
        <taxon>Pelagomonadales</taxon>
        <taxon>Pelagomonadaceae</taxon>
        <taxon>Pelagomonas</taxon>
    </lineage>
</organism>
<dbReference type="InterPro" id="IPR041667">
    <property type="entry name" value="Cupin_8"/>
</dbReference>
<accession>A0A8J2T1D9</accession>
<keyword evidence="4" id="KW-1185">Reference proteome</keyword>
<comment type="caution">
    <text evidence="3">The sequence shown here is derived from an EMBL/GenBank/DDBJ whole genome shotgun (WGS) entry which is preliminary data.</text>
</comment>
<protein>
    <recommendedName>
        <fullName evidence="2">JmjC domain-containing protein</fullName>
    </recommendedName>
</protein>
<dbReference type="Gene3D" id="2.60.120.650">
    <property type="entry name" value="Cupin"/>
    <property type="match status" value="1"/>
</dbReference>
<feature type="compositionally biased region" description="Pro residues" evidence="1">
    <location>
        <begin position="240"/>
        <end position="258"/>
    </location>
</feature>